<organism evidence="2">
    <name type="scientific">hydrothermal vent metagenome</name>
    <dbReference type="NCBI Taxonomy" id="652676"/>
    <lineage>
        <taxon>unclassified sequences</taxon>
        <taxon>metagenomes</taxon>
        <taxon>ecological metagenomes</taxon>
    </lineage>
</organism>
<dbReference type="InterPro" id="IPR011992">
    <property type="entry name" value="EF-hand-dom_pair"/>
</dbReference>
<dbReference type="GO" id="GO:0005509">
    <property type="term" value="F:calcium ion binding"/>
    <property type="evidence" value="ECO:0007669"/>
    <property type="project" value="InterPro"/>
</dbReference>
<sequence length="143" mass="16857">MKTILLISLIFLLFSCNTKYVKKNKNRPATSLFQLLDIDKNNALTVKEFSNYFLISSNNRRKINNLLAQCDSQPVDQKITKQEAINCGAKESEFEEADLDRNRTVDPVEFFWIITNIRFREVDKNKDLNISIKEFNQSKFWRL</sequence>
<protein>
    <recommendedName>
        <fullName evidence="1">EF-hand domain-containing protein</fullName>
    </recommendedName>
</protein>
<dbReference type="Gene3D" id="1.10.238.10">
    <property type="entry name" value="EF-hand"/>
    <property type="match status" value="1"/>
</dbReference>
<reference evidence="2" key="1">
    <citation type="submission" date="2016-10" db="EMBL/GenBank/DDBJ databases">
        <authorList>
            <person name="de Groot N.N."/>
        </authorList>
    </citation>
    <scope>NUCLEOTIDE SEQUENCE</scope>
</reference>
<dbReference type="PROSITE" id="PS50222">
    <property type="entry name" value="EF_HAND_2"/>
    <property type="match status" value="1"/>
</dbReference>
<dbReference type="PROSITE" id="PS51257">
    <property type="entry name" value="PROKAR_LIPOPROTEIN"/>
    <property type="match status" value="1"/>
</dbReference>
<gene>
    <name evidence="2" type="ORF">MNB_SUP05-5-687</name>
</gene>
<feature type="domain" description="EF-hand" evidence="1">
    <location>
        <begin position="24"/>
        <end position="59"/>
    </location>
</feature>
<dbReference type="InterPro" id="IPR018247">
    <property type="entry name" value="EF_Hand_1_Ca_BS"/>
</dbReference>
<dbReference type="PROSITE" id="PS00018">
    <property type="entry name" value="EF_HAND_1"/>
    <property type="match status" value="1"/>
</dbReference>
<dbReference type="AlphaFoldDB" id="A0A1W1CM00"/>
<name>A0A1W1CM00_9ZZZZ</name>
<evidence type="ECO:0000259" key="1">
    <source>
        <dbReference type="PROSITE" id="PS50222"/>
    </source>
</evidence>
<dbReference type="EMBL" id="FPHJ01000054">
    <property type="protein sequence ID" value="SFV66691.1"/>
    <property type="molecule type" value="Genomic_DNA"/>
</dbReference>
<accession>A0A1W1CM00</accession>
<dbReference type="InterPro" id="IPR002048">
    <property type="entry name" value="EF_hand_dom"/>
</dbReference>
<proteinExistence type="predicted"/>
<evidence type="ECO:0000313" key="2">
    <source>
        <dbReference type="EMBL" id="SFV66691.1"/>
    </source>
</evidence>
<dbReference type="SUPFAM" id="SSF47473">
    <property type="entry name" value="EF-hand"/>
    <property type="match status" value="1"/>
</dbReference>